<protein>
    <recommendedName>
        <fullName evidence="1">Antitoxin SocA-like Panacea domain-containing protein</fullName>
    </recommendedName>
</protein>
<keyword evidence="3" id="KW-1185">Reference proteome</keyword>
<reference evidence="2" key="1">
    <citation type="journal article" date="2014" name="Int. J. Syst. Evol. Microbiol.">
        <title>Complete genome sequence of Corynebacterium casei LMG S-19264T (=DSM 44701T), isolated from a smear-ripened cheese.</title>
        <authorList>
            <consortium name="US DOE Joint Genome Institute (JGI-PGF)"/>
            <person name="Walter F."/>
            <person name="Albersmeier A."/>
            <person name="Kalinowski J."/>
            <person name="Ruckert C."/>
        </authorList>
    </citation>
    <scope>NUCLEOTIDE SEQUENCE</scope>
    <source>
        <strain evidence="2">CGMCC 1.15290</strain>
    </source>
</reference>
<comment type="caution">
    <text evidence="2">The sequence shown here is derived from an EMBL/GenBank/DDBJ whole genome shotgun (WGS) entry which is preliminary data.</text>
</comment>
<accession>A0A917J3T1</accession>
<dbReference type="Pfam" id="PF13274">
    <property type="entry name" value="SocA_Panacea"/>
    <property type="match status" value="1"/>
</dbReference>
<organism evidence="2 3">
    <name type="scientific">Filimonas zeae</name>
    <dbReference type="NCBI Taxonomy" id="1737353"/>
    <lineage>
        <taxon>Bacteria</taxon>
        <taxon>Pseudomonadati</taxon>
        <taxon>Bacteroidota</taxon>
        <taxon>Chitinophagia</taxon>
        <taxon>Chitinophagales</taxon>
        <taxon>Chitinophagaceae</taxon>
        <taxon>Filimonas</taxon>
    </lineage>
</organism>
<dbReference type="Proteomes" id="UP000627292">
    <property type="component" value="Unassembled WGS sequence"/>
</dbReference>
<dbReference type="InterPro" id="IPR025272">
    <property type="entry name" value="SocA_Panacea"/>
</dbReference>
<feature type="domain" description="Antitoxin SocA-like Panacea" evidence="1">
    <location>
        <begin position="35"/>
        <end position="136"/>
    </location>
</feature>
<dbReference type="AlphaFoldDB" id="A0A917J3T1"/>
<sequence length="165" mass="18887">MTEKFIAMAYPASLIAYAFVQKGIAEGIFVTQMKLQKLVYFAHGYHLAIYGEPLLKDNIQAWQFGPVVPKIYQEYKLYGSRPITDTDLLMTGDSKQYSLAQLDRDAISTIDYTWEALKHISAAQLSNWTHKEESPWFKHYSPGSFDVVIPDEEIQDYFKGFLTAA</sequence>
<gene>
    <name evidence="2" type="ORF">GCM10011379_56340</name>
</gene>
<proteinExistence type="predicted"/>
<dbReference type="RefSeq" id="WP_188959002.1">
    <property type="nucleotide sequence ID" value="NZ_BMIB01000007.1"/>
</dbReference>
<evidence type="ECO:0000313" key="2">
    <source>
        <dbReference type="EMBL" id="GGH82442.1"/>
    </source>
</evidence>
<dbReference type="EMBL" id="BMIB01000007">
    <property type="protein sequence ID" value="GGH82442.1"/>
    <property type="molecule type" value="Genomic_DNA"/>
</dbReference>
<reference evidence="2" key="2">
    <citation type="submission" date="2020-09" db="EMBL/GenBank/DDBJ databases">
        <authorList>
            <person name="Sun Q."/>
            <person name="Zhou Y."/>
        </authorList>
    </citation>
    <scope>NUCLEOTIDE SEQUENCE</scope>
    <source>
        <strain evidence="2">CGMCC 1.15290</strain>
    </source>
</reference>
<evidence type="ECO:0000313" key="3">
    <source>
        <dbReference type="Proteomes" id="UP000627292"/>
    </source>
</evidence>
<evidence type="ECO:0000259" key="1">
    <source>
        <dbReference type="Pfam" id="PF13274"/>
    </source>
</evidence>
<name>A0A917J3T1_9BACT</name>